<dbReference type="Proteomes" id="UP000192610">
    <property type="component" value="Unassembled WGS sequence"/>
</dbReference>
<evidence type="ECO:0000313" key="4">
    <source>
        <dbReference type="Proteomes" id="UP000192610"/>
    </source>
</evidence>
<reference evidence="4" key="1">
    <citation type="submission" date="2016-04" db="EMBL/GenBank/DDBJ databases">
        <authorList>
            <person name="Chen L."/>
            <person name="Zhuang W."/>
            <person name="Wang G."/>
        </authorList>
    </citation>
    <scope>NUCLEOTIDE SEQUENCE [LARGE SCALE GENOMIC DNA]</scope>
    <source>
        <strain evidence="4">17621</strain>
    </source>
</reference>
<proteinExistence type="predicted"/>
<comment type="caution">
    <text evidence="3">The sequence shown here is derived from an EMBL/GenBank/DDBJ whole genome shotgun (WGS) entry which is preliminary data.</text>
</comment>
<evidence type="ECO:0000259" key="2">
    <source>
        <dbReference type="Pfam" id="PF00534"/>
    </source>
</evidence>
<dbReference type="EMBL" id="LVXG01000023">
    <property type="protein sequence ID" value="OQP47178.1"/>
    <property type="molecule type" value="Genomic_DNA"/>
</dbReference>
<dbReference type="PANTHER" id="PTHR46401:SF2">
    <property type="entry name" value="GLYCOSYLTRANSFERASE WBBK-RELATED"/>
    <property type="match status" value="1"/>
</dbReference>
<gene>
    <name evidence="3" type="ORF">A4H97_06630</name>
</gene>
<dbReference type="OrthoDB" id="9811239at2"/>
<feature type="domain" description="Glycosyl transferase family 1" evidence="2">
    <location>
        <begin position="185"/>
        <end position="325"/>
    </location>
</feature>
<evidence type="ECO:0000313" key="3">
    <source>
        <dbReference type="EMBL" id="OQP47178.1"/>
    </source>
</evidence>
<protein>
    <recommendedName>
        <fullName evidence="2">Glycosyl transferase family 1 domain-containing protein</fullName>
    </recommendedName>
</protein>
<dbReference type="PANTHER" id="PTHR46401">
    <property type="entry name" value="GLYCOSYLTRANSFERASE WBBK-RELATED"/>
    <property type="match status" value="1"/>
</dbReference>
<dbReference type="Gene3D" id="3.40.50.2000">
    <property type="entry name" value="Glycogen Phosphorylase B"/>
    <property type="match status" value="2"/>
</dbReference>
<name>A0A1V9EM07_9BACT</name>
<dbReference type="InterPro" id="IPR001296">
    <property type="entry name" value="Glyco_trans_1"/>
</dbReference>
<organism evidence="3 4">
    <name type="scientific">Niastella yeongjuensis</name>
    <dbReference type="NCBI Taxonomy" id="354355"/>
    <lineage>
        <taxon>Bacteria</taxon>
        <taxon>Pseudomonadati</taxon>
        <taxon>Bacteroidota</taxon>
        <taxon>Chitinophagia</taxon>
        <taxon>Chitinophagales</taxon>
        <taxon>Chitinophagaceae</taxon>
        <taxon>Niastella</taxon>
    </lineage>
</organism>
<dbReference type="CDD" id="cd03801">
    <property type="entry name" value="GT4_PimA-like"/>
    <property type="match status" value="1"/>
</dbReference>
<dbReference type="GO" id="GO:0016757">
    <property type="term" value="F:glycosyltransferase activity"/>
    <property type="evidence" value="ECO:0007669"/>
    <property type="project" value="InterPro"/>
</dbReference>
<accession>A0A1V9EM07</accession>
<dbReference type="SUPFAM" id="SSF53756">
    <property type="entry name" value="UDP-Glycosyltransferase/glycogen phosphorylase"/>
    <property type="match status" value="1"/>
</dbReference>
<dbReference type="STRING" id="354355.SAMN05660816_01352"/>
<keyword evidence="1" id="KW-0808">Transferase</keyword>
<sequence>MKVAVITRSTLYTVKGGDTFQIINTAQQLKGLGIDVDIKLTNQPVQYEQYDLLHFFNIVRPADIVSHINQSNKPFVVSPNLVNYHEYDQVYRKGLAGHLFRFLSPNRIEYIKTIARWVQGNDILATSSYLWQGHKRSIKKILQQAAHILPNSKMEYDQLAEYGAPLPGYTLIPNGIDPSLFTWNNSLPKDPGLVLCVARIEGLKNQLNLIKALNNTRYRLVVIGNPAPNQLNYYSACRKQAAANISFINQLPQEALANWYQKAAIHILPSWFETCGLSTLEAAAMGCQVVITDKGYTREYFGNEAAYCDPASPQSMLAAVEKAASTTGTDTLRKKIFEQYTWQQAASKTAAAYKQVLQQ</sequence>
<dbReference type="AlphaFoldDB" id="A0A1V9EM07"/>
<evidence type="ECO:0000256" key="1">
    <source>
        <dbReference type="ARBA" id="ARBA00022679"/>
    </source>
</evidence>
<keyword evidence="4" id="KW-1185">Reference proteome</keyword>
<dbReference type="Pfam" id="PF00534">
    <property type="entry name" value="Glycos_transf_1"/>
    <property type="match status" value="1"/>
</dbReference>
<dbReference type="RefSeq" id="WP_081201184.1">
    <property type="nucleotide sequence ID" value="NZ_FOCZ01000002.1"/>
</dbReference>